<keyword evidence="2" id="KW-0812">Transmembrane</keyword>
<name>A0ABR1SFC9_9PEZI</name>
<evidence type="ECO:0000256" key="2">
    <source>
        <dbReference type="SAM" id="Phobius"/>
    </source>
</evidence>
<reference evidence="3 4" key="1">
    <citation type="submission" date="2023-01" db="EMBL/GenBank/DDBJ databases">
        <title>Analysis of 21 Apiospora genomes using comparative genomics revels a genus with tremendous synthesis potential of carbohydrate active enzymes and secondary metabolites.</title>
        <authorList>
            <person name="Sorensen T."/>
        </authorList>
    </citation>
    <scope>NUCLEOTIDE SEQUENCE [LARGE SCALE GENOMIC DNA]</scope>
    <source>
        <strain evidence="3 4">CBS 20057</strain>
    </source>
</reference>
<sequence>MAQPQSNATDIPRTENGTYHFTALPEVCTDSGWLVVPPDSTLEACYLQTPALSNGKTSPSNELTKSSEYRLPWWRTHWIWIIAGAIVIAGGIIGGAVGGTAGSKSRYDTTTEALSSSSLSIPSQASPTTSTSLVTSTPITSASSSASSTRTTRTGTVRTQRPTPSATPSNQIYVGELDDGTSIGFVVDGSSNAACAWAVNRVPDGHNPCGSVFMLPDGFEYVWNGCGGETWITWRNPSSQNDIQFQDLGNPKSCRYAPLTYKCGTETIHANYLCPNHTIGG</sequence>
<organism evidence="3 4">
    <name type="scientific">Apiospora marii</name>
    <dbReference type="NCBI Taxonomy" id="335849"/>
    <lineage>
        <taxon>Eukaryota</taxon>
        <taxon>Fungi</taxon>
        <taxon>Dikarya</taxon>
        <taxon>Ascomycota</taxon>
        <taxon>Pezizomycotina</taxon>
        <taxon>Sordariomycetes</taxon>
        <taxon>Xylariomycetidae</taxon>
        <taxon>Amphisphaeriales</taxon>
        <taxon>Apiosporaceae</taxon>
        <taxon>Apiospora</taxon>
    </lineage>
</organism>
<evidence type="ECO:0000313" key="3">
    <source>
        <dbReference type="EMBL" id="KAK8032887.1"/>
    </source>
</evidence>
<dbReference type="Proteomes" id="UP001396898">
    <property type="component" value="Unassembled WGS sequence"/>
</dbReference>
<feature type="compositionally biased region" description="Low complexity" evidence="1">
    <location>
        <begin position="116"/>
        <end position="164"/>
    </location>
</feature>
<evidence type="ECO:0000256" key="1">
    <source>
        <dbReference type="SAM" id="MobiDB-lite"/>
    </source>
</evidence>
<proteinExistence type="predicted"/>
<feature type="region of interest" description="Disordered" evidence="1">
    <location>
        <begin position="116"/>
        <end position="171"/>
    </location>
</feature>
<evidence type="ECO:0000313" key="4">
    <source>
        <dbReference type="Proteomes" id="UP001396898"/>
    </source>
</evidence>
<comment type="caution">
    <text evidence="3">The sequence shown here is derived from an EMBL/GenBank/DDBJ whole genome shotgun (WGS) entry which is preliminary data.</text>
</comment>
<gene>
    <name evidence="3" type="ORF">PG991_002285</name>
</gene>
<feature type="transmembrane region" description="Helical" evidence="2">
    <location>
        <begin position="78"/>
        <end position="97"/>
    </location>
</feature>
<accession>A0ABR1SFC9</accession>
<dbReference type="EMBL" id="JAQQWI010000006">
    <property type="protein sequence ID" value="KAK8032887.1"/>
    <property type="molecule type" value="Genomic_DNA"/>
</dbReference>
<protein>
    <submittedName>
        <fullName evidence="3">Uncharacterized protein</fullName>
    </submittedName>
</protein>
<keyword evidence="4" id="KW-1185">Reference proteome</keyword>
<keyword evidence="2" id="KW-1133">Transmembrane helix</keyword>
<keyword evidence="2" id="KW-0472">Membrane</keyword>